<keyword evidence="3" id="KW-1185">Reference proteome</keyword>
<dbReference type="Proteomes" id="UP001180481">
    <property type="component" value="Chromosome"/>
</dbReference>
<reference evidence="2" key="1">
    <citation type="submission" date="2023-09" db="EMBL/GenBank/DDBJ databases">
        <title>Flavobacterium sp. 20NA77.7 isolated from freshwater.</title>
        <authorList>
            <person name="Le V."/>
            <person name="Ko S.-R."/>
            <person name="Ahn C.-Y."/>
            <person name="Oh H.-M."/>
        </authorList>
    </citation>
    <scope>NUCLEOTIDE SEQUENCE</scope>
    <source>
        <strain evidence="2">20NA77.7</strain>
    </source>
</reference>
<keyword evidence="1" id="KW-0812">Transmembrane</keyword>
<evidence type="ECO:0000313" key="3">
    <source>
        <dbReference type="Proteomes" id="UP001180481"/>
    </source>
</evidence>
<accession>A0ABY9R8V7</accession>
<dbReference type="RefSeq" id="WP_309531575.1">
    <property type="nucleotide sequence ID" value="NZ_CP133721.1"/>
</dbReference>
<dbReference type="EMBL" id="CP133721">
    <property type="protein sequence ID" value="WMW77194.1"/>
    <property type="molecule type" value="Genomic_DNA"/>
</dbReference>
<keyword evidence="1" id="KW-1133">Transmembrane helix</keyword>
<protein>
    <submittedName>
        <fullName evidence="2">Uncharacterized protein</fullName>
    </submittedName>
</protein>
<name>A0ABY9R8V7_9FLAO</name>
<organism evidence="2 3">
    <name type="scientific">Flavobacterium nakdongensis</name>
    <dbReference type="NCBI Taxonomy" id="3073563"/>
    <lineage>
        <taxon>Bacteria</taxon>
        <taxon>Pseudomonadati</taxon>
        <taxon>Bacteroidota</taxon>
        <taxon>Flavobacteriia</taxon>
        <taxon>Flavobacteriales</taxon>
        <taxon>Flavobacteriaceae</taxon>
        <taxon>Flavobacterium</taxon>
    </lineage>
</organism>
<keyword evidence="1" id="KW-0472">Membrane</keyword>
<proteinExistence type="predicted"/>
<evidence type="ECO:0000256" key="1">
    <source>
        <dbReference type="SAM" id="Phobius"/>
    </source>
</evidence>
<evidence type="ECO:0000313" key="2">
    <source>
        <dbReference type="EMBL" id="WMW77194.1"/>
    </source>
</evidence>
<gene>
    <name evidence="2" type="ORF">RF683_06755</name>
</gene>
<sequence>MALLISKYCIKTNAMIALTIIPIHFFIEFGSLIPAIANEKPNTPIIPPTIVNKSANPSQTAGEGKIVISKNIKTKQLKIAIEK</sequence>
<feature type="transmembrane region" description="Helical" evidence="1">
    <location>
        <begin position="12"/>
        <end position="37"/>
    </location>
</feature>